<dbReference type="PANTHER" id="PTHR30419">
    <property type="entry name" value="HTH-TYPE TRANSCRIPTIONAL REGULATOR YBHD"/>
    <property type="match status" value="1"/>
</dbReference>
<dbReference type="GO" id="GO:0005829">
    <property type="term" value="C:cytosol"/>
    <property type="evidence" value="ECO:0007669"/>
    <property type="project" value="TreeGrafter"/>
</dbReference>
<dbReference type="Proteomes" id="UP000494269">
    <property type="component" value="Unassembled WGS sequence"/>
</dbReference>
<dbReference type="PANTHER" id="PTHR30419:SF8">
    <property type="entry name" value="NITROGEN ASSIMILATION TRANSCRIPTIONAL ACTIVATOR-RELATED"/>
    <property type="match status" value="1"/>
</dbReference>
<dbReference type="Gene3D" id="3.40.190.290">
    <property type="match status" value="1"/>
</dbReference>
<evidence type="ECO:0000256" key="1">
    <source>
        <dbReference type="ARBA" id="ARBA00009437"/>
    </source>
</evidence>
<dbReference type="PROSITE" id="PS50931">
    <property type="entry name" value="HTH_LYSR"/>
    <property type="match status" value="1"/>
</dbReference>
<evidence type="ECO:0000313" key="6">
    <source>
        <dbReference type="EMBL" id="CAB3736166.1"/>
    </source>
</evidence>
<keyword evidence="4" id="KW-0804">Transcription</keyword>
<evidence type="ECO:0000256" key="2">
    <source>
        <dbReference type="ARBA" id="ARBA00023015"/>
    </source>
</evidence>
<name>A0A6S7AN87_9BURK</name>
<dbReference type="AlphaFoldDB" id="A0A6S7AN87"/>
<keyword evidence="7" id="KW-1185">Reference proteome</keyword>
<dbReference type="InterPro" id="IPR005119">
    <property type="entry name" value="LysR_subst-bd"/>
</dbReference>
<gene>
    <name evidence="6" type="primary">gbpR_7</name>
    <name evidence="6" type="ORF">LMG3441_05151</name>
</gene>
<evidence type="ECO:0000256" key="4">
    <source>
        <dbReference type="ARBA" id="ARBA00023163"/>
    </source>
</evidence>
<dbReference type="Pfam" id="PF00126">
    <property type="entry name" value="HTH_1"/>
    <property type="match status" value="1"/>
</dbReference>
<feature type="domain" description="HTH lysR-type" evidence="5">
    <location>
        <begin position="12"/>
        <end position="69"/>
    </location>
</feature>
<dbReference type="SUPFAM" id="SSF46785">
    <property type="entry name" value="Winged helix' DNA-binding domain"/>
    <property type="match status" value="1"/>
</dbReference>
<dbReference type="GO" id="GO:0003677">
    <property type="term" value="F:DNA binding"/>
    <property type="evidence" value="ECO:0007669"/>
    <property type="project" value="UniProtKB-KW"/>
</dbReference>
<accession>A0A6S7AN87</accession>
<reference evidence="6 7" key="1">
    <citation type="submission" date="2020-04" db="EMBL/GenBank/DDBJ databases">
        <authorList>
            <person name="De Canck E."/>
        </authorList>
    </citation>
    <scope>NUCLEOTIDE SEQUENCE [LARGE SCALE GENOMIC DNA]</scope>
    <source>
        <strain evidence="6 7">LMG 3441</strain>
    </source>
</reference>
<dbReference type="EMBL" id="CADIJQ010000011">
    <property type="protein sequence ID" value="CAB3736166.1"/>
    <property type="molecule type" value="Genomic_DNA"/>
</dbReference>
<dbReference type="PRINTS" id="PR00039">
    <property type="entry name" value="HTHLYSR"/>
</dbReference>
<dbReference type="Gene3D" id="1.10.10.10">
    <property type="entry name" value="Winged helix-like DNA-binding domain superfamily/Winged helix DNA-binding domain"/>
    <property type="match status" value="1"/>
</dbReference>
<proteinExistence type="inferred from homology"/>
<keyword evidence="3" id="KW-0238">DNA-binding</keyword>
<protein>
    <submittedName>
        <fullName evidence="6">HTH-type transcriptional regulator GbpR</fullName>
    </submittedName>
</protein>
<dbReference type="InterPro" id="IPR050950">
    <property type="entry name" value="HTH-type_LysR_regulators"/>
</dbReference>
<keyword evidence="2" id="KW-0805">Transcription regulation</keyword>
<sequence length="331" mass="36373">MSWDAARLANRLKHRHLALLINIAAHGSLTRVAAATGISQPAVTKALAELEDIFGGPLFVRSGRGLLPTPLGDLALVRARHMQSDLDLWAREVEALHAGHSAHLNVGVVPYVSSALLTAAISRLHQRYGVTLTLHRATTDHLVPMLRRHELDCVISRATSTVMLDDLIHRVLYRQRPRLIAHSRLAQRLARRKPDWAAVAAMNWVLPAANTPTRQLIIEHFIRAGLRAPSPVLEAYSTDVIEGMLTMNESLMSVVPEDIARELCQRGKLGMLPWDFGWELPPINLIRRKRDQVLAAEERFSEILSELCGDGALPEGAVASAAGNAVSTPRG</sequence>
<dbReference type="SUPFAM" id="SSF53850">
    <property type="entry name" value="Periplasmic binding protein-like II"/>
    <property type="match status" value="1"/>
</dbReference>
<evidence type="ECO:0000313" key="7">
    <source>
        <dbReference type="Proteomes" id="UP000494269"/>
    </source>
</evidence>
<dbReference type="InterPro" id="IPR036388">
    <property type="entry name" value="WH-like_DNA-bd_sf"/>
</dbReference>
<dbReference type="InterPro" id="IPR000847">
    <property type="entry name" value="LysR_HTH_N"/>
</dbReference>
<dbReference type="Pfam" id="PF03466">
    <property type="entry name" value="LysR_substrate"/>
    <property type="match status" value="1"/>
</dbReference>
<dbReference type="InterPro" id="IPR036390">
    <property type="entry name" value="WH_DNA-bd_sf"/>
</dbReference>
<comment type="similarity">
    <text evidence="1">Belongs to the LysR transcriptional regulatory family.</text>
</comment>
<evidence type="ECO:0000256" key="3">
    <source>
        <dbReference type="ARBA" id="ARBA00023125"/>
    </source>
</evidence>
<dbReference type="GO" id="GO:0003700">
    <property type="term" value="F:DNA-binding transcription factor activity"/>
    <property type="evidence" value="ECO:0007669"/>
    <property type="project" value="InterPro"/>
</dbReference>
<dbReference type="RefSeq" id="WP_054422518.1">
    <property type="nucleotide sequence ID" value="NZ_CADIJQ010000011.1"/>
</dbReference>
<evidence type="ECO:0000259" key="5">
    <source>
        <dbReference type="PROSITE" id="PS50931"/>
    </source>
</evidence>
<organism evidence="6 7">
    <name type="scientific">Achromobacter kerstersii</name>
    <dbReference type="NCBI Taxonomy" id="1353890"/>
    <lineage>
        <taxon>Bacteria</taxon>
        <taxon>Pseudomonadati</taxon>
        <taxon>Pseudomonadota</taxon>
        <taxon>Betaproteobacteria</taxon>
        <taxon>Burkholderiales</taxon>
        <taxon>Alcaligenaceae</taxon>
        <taxon>Achromobacter</taxon>
    </lineage>
</organism>